<keyword evidence="2" id="KW-1185">Reference proteome</keyword>
<protein>
    <submittedName>
        <fullName evidence="1">Uncharacterized protein</fullName>
    </submittedName>
</protein>
<dbReference type="RefSeq" id="WP_119150008.1">
    <property type="nucleotide sequence ID" value="NZ_QXJM01000039.1"/>
</dbReference>
<evidence type="ECO:0000313" key="2">
    <source>
        <dbReference type="Proteomes" id="UP000266340"/>
    </source>
</evidence>
<name>A0A398CSN0_9BACL</name>
<accession>A0A398CSN0</accession>
<comment type="caution">
    <text evidence="1">The sequence shown here is derived from an EMBL/GenBank/DDBJ whole genome shotgun (WGS) entry which is preliminary data.</text>
</comment>
<dbReference type="AlphaFoldDB" id="A0A398CSN0"/>
<sequence>MDSENQSPLRRRSQFIDAELPSSSFKTTYEWGSADGSGDPIRLTFRDYFEKFVYDQDFADAPNVSAGKLLGTGNTPSNILEVYPKASFVEYHYPGTDKNGGMDWKSLVVVFVPSGSDWKLVSIVHGQWTI</sequence>
<evidence type="ECO:0000313" key="1">
    <source>
        <dbReference type="EMBL" id="RIE01964.1"/>
    </source>
</evidence>
<reference evidence="1 2" key="1">
    <citation type="submission" date="2018-09" db="EMBL/GenBank/DDBJ databases">
        <title>Cohnella cavernae sp. nov., isolated from a karst cave.</title>
        <authorList>
            <person name="Zhu H."/>
        </authorList>
    </citation>
    <scope>NUCLEOTIDE SEQUENCE [LARGE SCALE GENOMIC DNA]</scope>
    <source>
        <strain evidence="1 2">K2E09-144</strain>
    </source>
</reference>
<dbReference type="EMBL" id="QXJM01000039">
    <property type="protein sequence ID" value="RIE01964.1"/>
    <property type="molecule type" value="Genomic_DNA"/>
</dbReference>
<gene>
    <name evidence="1" type="ORF">D3H35_14430</name>
</gene>
<organism evidence="1 2">
    <name type="scientific">Cohnella faecalis</name>
    <dbReference type="NCBI Taxonomy" id="2315694"/>
    <lineage>
        <taxon>Bacteria</taxon>
        <taxon>Bacillati</taxon>
        <taxon>Bacillota</taxon>
        <taxon>Bacilli</taxon>
        <taxon>Bacillales</taxon>
        <taxon>Paenibacillaceae</taxon>
        <taxon>Cohnella</taxon>
    </lineage>
</organism>
<proteinExistence type="predicted"/>
<dbReference type="OrthoDB" id="1267107at2"/>
<dbReference type="Proteomes" id="UP000266340">
    <property type="component" value="Unassembled WGS sequence"/>
</dbReference>